<gene>
    <name evidence="2" type="ORF">K505DRAFT_215280</name>
</gene>
<feature type="non-terminal residue" evidence="2">
    <location>
        <position position="1"/>
    </location>
</feature>
<dbReference type="Proteomes" id="UP000799757">
    <property type="component" value="Unassembled WGS sequence"/>
</dbReference>
<dbReference type="PANTHER" id="PTHR47843">
    <property type="entry name" value="BTB DOMAIN-CONTAINING PROTEIN-RELATED"/>
    <property type="match status" value="1"/>
</dbReference>
<dbReference type="Gene3D" id="3.30.710.10">
    <property type="entry name" value="Potassium Channel Kv1.1, Chain A"/>
    <property type="match status" value="1"/>
</dbReference>
<dbReference type="SUPFAM" id="SSF54695">
    <property type="entry name" value="POZ domain"/>
    <property type="match status" value="1"/>
</dbReference>
<evidence type="ECO:0000313" key="2">
    <source>
        <dbReference type="EMBL" id="KAF2789746.1"/>
    </source>
</evidence>
<dbReference type="PROSITE" id="PS50097">
    <property type="entry name" value="BTB"/>
    <property type="match status" value="1"/>
</dbReference>
<dbReference type="EMBL" id="MU002116">
    <property type="protein sequence ID" value="KAF2789746.1"/>
    <property type="molecule type" value="Genomic_DNA"/>
</dbReference>
<dbReference type="PANTHER" id="PTHR47843:SF2">
    <property type="entry name" value="BTB DOMAIN-CONTAINING PROTEIN"/>
    <property type="match status" value="1"/>
</dbReference>
<feature type="domain" description="BTB" evidence="1">
    <location>
        <begin position="1"/>
        <end position="57"/>
    </location>
</feature>
<organism evidence="2 3">
    <name type="scientific">Melanomma pulvis-pyrius CBS 109.77</name>
    <dbReference type="NCBI Taxonomy" id="1314802"/>
    <lineage>
        <taxon>Eukaryota</taxon>
        <taxon>Fungi</taxon>
        <taxon>Dikarya</taxon>
        <taxon>Ascomycota</taxon>
        <taxon>Pezizomycotina</taxon>
        <taxon>Dothideomycetes</taxon>
        <taxon>Pleosporomycetidae</taxon>
        <taxon>Pleosporales</taxon>
        <taxon>Melanommataceae</taxon>
        <taxon>Melanomma</taxon>
    </lineage>
</organism>
<name>A0A6A6X070_9PLEO</name>
<dbReference type="AlphaFoldDB" id="A0A6A6X070"/>
<dbReference type="CDD" id="cd18186">
    <property type="entry name" value="BTB_POZ_ZBTB_KLHL-like"/>
    <property type="match status" value="1"/>
</dbReference>
<sequence>FVVHEALITQRSKFFKAATKRGWKESEDRVVKFPYDRGPIFKLYLQHLYRGDFPLRKSARTQEQCELPSMTYFHEVHSLCDLYVLAEKLQDVVTKNAVVDAIIEISLRIYPDGRVYEPDVFAVKSIYEGTPGPNPCRRMLVDLYCHRYYGKDDHWLLAPDVWPKDFFVDMMKTLI</sequence>
<dbReference type="InterPro" id="IPR000210">
    <property type="entry name" value="BTB/POZ_dom"/>
</dbReference>
<proteinExistence type="predicted"/>
<dbReference type="InterPro" id="IPR011333">
    <property type="entry name" value="SKP1/BTB/POZ_sf"/>
</dbReference>
<evidence type="ECO:0000313" key="3">
    <source>
        <dbReference type="Proteomes" id="UP000799757"/>
    </source>
</evidence>
<feature type="non-terminal residue" evidence="2">
    <location>
        <position position="175"/>
    </location>
</feature>
<evidence type="ECO:0000259" key="1">
    <source>
        <dbReference type="PROSITE" id="PS50097"/>
    </source>
</evidence>
<accession>A0A6A6X070</accession>
<keyword evidence="3" id="KW-1185">Reference proteome</keyword>
<dbReference type="OrthoDB" id="1022638at2759"/>
<reference evidence="2" key="1">
    <citation type="journal article" date="2020" name="Stud. Mycol.">
        <title>101 Dothideomycetes genomes: a test case for predicting lifestyles and emergence of pathogens.</title>
        <authorList>
            <person name="Haridas S."/>
            <person name="Albert R."/>
            <person name="Binder M."/>
            <person name="Bloem J."/>
            <person name="Labutti K."/>
            <person name="Salamov A."/>
            <person name="Andreopoulos B."/>
            <person name="Baker S."/>
            <person name="Barry K."/>
            <person name="Bills G."/>
            <person name="Bluhm B."/>
            <person name="Cannon C."/>
            <person name="Castanera R."/>
            <person name="Culley D."/>
            <person name="Daum C."/>
            <person name="Ezra D."/>
            <person name="Gonzalez J."/>
            <person name="Henrissat B."/>
            <person name="Kuo A."/>
            <person name="Liang C."/>
            <person name="Lipzen A."/>
            <person name="Lutzoni F."/>
            <person name="Magnuson J."/>
            <person name="Mondo S."/>
            <person name="Nolan M."/>
            <person name="Ohm R."/>
            <person name="Pangilinan J."/>
            <person name="Park H.-J."/>
            <person name="Ramirez L."/>
            <person name="Alfaro M."/>
            <person name="Sun H."/>
            <person name="Tritt A."/>
            <person name="Yoshinaga Y."/>
            <person name="Zwiers L.-H."/>
            <person name="Turgeon B."/>
            <person name="Goodwin S."/>
            <person name="Spatafora J."/>
            <person name="Crous P."/>
            <person name="Grigoriev I."/>
        </authorList>
    </citation>
    <scope>NUCLEOTIDE SEQUENCE</scope>
    <source>
        <strain evidence="2">CBS 109.77</strain>
    </source>
</reference>
<protein>
    <recommendedName>
        <fullName evidence="1">BTB domain-containing protein</fullName>
    </recommendedName>
</protein>